<evidence type="ECO:0000313" key="3">
    <source>
        <dbReference type="EMBL" id="RLU17734.1"/>
    </source>
</evidence>
<name>A0A026W684_OOCBI</name>
<keyword evidence="4" id="KW-1185">Reference proteome</keyword>
<feature type="coiled-coil region" evidence="1">
    <location>
        <begin position="260"/>
        <end position="312"/>
    </location>
</feature>
<evidence type="ECO:0000313" key="5">
    <source>
        <dbReference type="Proteomes" id="UP000279307"/>
    </source>
</evidence>
<evidence type="ECO:0000313" key="2">
    <source>
        <dbReference type="EMBL" id="EZA51592.1"/>
    </source>
</evidence>
<dbReference type="OrthoDB" id="7657013at2759"/>
<protein>
    <recommendedName>
        <fullName evidence="6">HAUS augmin-like complex subunit</fullName>
    </recommendedName>
</protein>
<evidence type="ECO:0000313" key="4">
    <source>
        <dbReference type="Proteomes" id="UP000053097"/>
    </source>
</evidence>
<dbReference type="Proteomes" id="UP000053097">
    <property type="component" value="Unassembled WGS sequence"/>
</dbReference>
<dbReference type="Proteomes" id="UP000279307">
    <property type="component" value="Chromosome 10"/>
</dbReference>
<dbReference type="AlphaFoldDB" id="A0A026W684"/>
<keyword evidence="1" id="KW-0175">Coiled coil</keyword>
<dbReference type="EMBL" id="KK107374">
    <property type="protein sequence ID" value="EZA51592.1"/>
    <property type="molecule type" value="Genomic_DNA"/>
</dbReference>
<dbReference type="OMA" id="LECPPTI"/>
<sequence length="562" mass="64551">MNEITDNFAWTRQLECPPTLCNDPVKKILCKGVLELLWEDISNCVYPTTEACKIKKNILLYKLRHGLKDSTIARIKDLDQSRCKNNKLKDQIAALEKEYDEQDHTVRRKMQQLKDINSKYSMMRTRKDFLKLKHNETKKQLKDCTDMRRVCQHLMPNTFKEIDEQRLRESLDVVAGLRSGNRKQVREKISNSLGSVDIYTLWTRLYQVLSQDLDTLMKLETKNDLSSSTLVGENIDIGIARMCGQYICMISKCALSNAKVSKYEERLVEFIQLIESLSHEDVTTWLALTLEVRKLETEQAYLQNEVQKLKKNCEDNSLLNLDIAQLTADIEAIDAQIDGYVKNIQQSITVLNCAASLTLEAKEKLHFQLQKIVAVQAEDYDAQCVSSALDIELDMFYNVLDLNALRKVMLKGDVGAYRHAVCCLDKASVAAINPQCSRIKPHFPMVQTPLYSLIECYRNAVANIIYTKLHCSTSTEKVEHADELTPSREKCNYNSLELLSLSKIVCDQAREEIGRFNAILNTWTHQDVQEAMALDETTVDGVSFKDWLQRYNVLLYMIQNGK</sequence>
<accession>A0A026W684</accession>
<gene>
    <name evidence="3" type="ORF">DMN91_009971</name>
    <name evidence="2" type="ORF">X777_09600</name>
</gene>
<reference evidence="2 4" key="1">
    <citation type="journal article" date="2014" name="Curr. Biol.">
        <title>The genome of the clonal raider ant Cerapachys biroi.</title>
        <authorList>
            <person name="Oxley P.R."/>
            <person name="Ji L."/>
            <person name="Fetter-Pruneda I."/>
            <person name="McKenzie S.K."/>
            <person name="Li C."/>
            <person name="Hu H."/>
            <person name="Zhang G."/>
            <person name="Kronauer D.J."/>
        </authorList>
    </citation>
    <scope>NUCLEOTIDE SEQUENCE [LARGE SCALE GENOMIC DNA]</scope>
</reference>
<dbReference type="EMBL" id="QOIP01000010">
    <property type="protein sequence ID" value="RLU17734.1"/>
    <property type="molecule type" value="Genomic_DNA"/>
</dbReference>
<reference evidence="3 5" key="2">
    <citation type="journal article" date="2018" name="Genome Res.">
        <title>The genomic architecture and molecular evolution of ant odorant receptors.</title>
        <authorList>
            <person name="McKenzie S.K."/>
            <person name="Kronauer D.J.C."/>
        </authorList>
    </citation>
    <scope>NUCLEOTIDE SEQUENCE [LARGE SCALE GENOMIC DNA]</scope>
    <source>
        <strain evidence="3">Clonal line C1</strain>
    </source>
</reference>
<organism evidence="2 4">
    <name type="scientific">Ooceraea biroi</name>
    <name type="common">Clonal raider ant</name>
    <name type="synonym">Cerapachys biroi</name>
    <dbReference type="NCBI Taxonomy" id="2015173"/>
    <lineage>
        <taxon>Eukaryota</taxon>
        <taxon>Metazoa</taxon>
        <taxon>Ecdysozoa</taxon>
        <taxon>Arthropoda</taxon>
        <taxon>Hexapoda</taxon>
        <taxon>Insecta</taxon>
        <taxon>Pterygota</taxon>
        <taxon>Neoptera</taxon>
        <taxon>Endopterygota</taxon>
        <taxon>Hymenoptera</taxon>
        <taxon>Apocrita</taxon>
        <taxon>Aculeata</taxon>
        <taxon>Formicoidea</taxon>
        <taxon>Formicidae</taxon>
        <taxon>Dorylinae</taxon>
        <taxon>Ooceraea</taxon>
    </lineage>
</organism>
<reference evidence="3" key="3">
    <citation type="submission" date="2018-07" db="EMBL/GenBank/DDBJ databases">
        <authorList>
            <person name="Mckenzie S.K."/>
            <person name="Kronauer D.J.C."/>
        </authorList>
    </citation>
    <scope>NUCLEOTIDE SEQUENCE</scope>
    <source>
        <strain evidence="3">Clonal line C1</strain>
    </source>
</reference>
<proteinExistence type="predicted"/>
<evidence type="ECO:0000256" key="1">
    <source>
        <dbReference type="SAM" id="Coils"/>
    </source>
</evidence>
<feature type="coiled-coil region" evidence="1">
    <location>
        <begin position="78"/>
        <end position="112"/>
    </location>
</feature>
<evidence type="ECO:0008006" key="6">
    <source>
        <dbReference type="Google" id="ProtNLM"/>
    </source>
</evidence>